<evidence type="ECO:0000313" key="2">
    <source>
        <dbReference type="EMBL" id="URW80703.1"/>
    </source>
</evidence>
<protein>
    <submittedName>
        <fullName evidence="2">Uncharacterized protein</fullName>
    </submittedName>
</protein>
<keyword evidence="1" id="KW-1133">Transmembrane helix</keyword>
<dbReference type="Proteomes" id="UP001056426">
    <property type="component" value="Chromosome"/>
</dbReference>
<evidence type="ECO:0000256" key="1">
    <source>
        <dbReference type="SAM" id="Phobius"/>
    </source>
</evidence>
<dbReference type="AlphaFoldDB" id="A0A9J6ZSJ9"/>
<dbReference type="EMBL" id="CP098400">
    <property type="protein sequence ID" value="URW80703.1"/>
    <property type="molecule type" value="Genomic_DNA"/>
</dbReference>
<accession>A0A9J6ZSJ9</accession>
<keyword evidence="1" id="KW-0472">Membrane</keyword>
<keyword evidence="3" id="KW-1185">Reference proteome</keyword>
<name>A0A9J6ZSJ9_9BACT</name>
<keyword evidence="1" id="KW-0812">Transmembrane</keyword>
<organism evidence="2 3">
    <name type="scientific">Xiashengella succiniciproducens</name>
    <dbReference type="NCBI Taxonomy" id="2949635"/>
    <lineage>
        <taxon>Bacteria</taxon>
        <taxon>Pseudomonadati</taxon>
        <taxon>Bacteroidota</taxon>
        <taxon>Bacteroidia</taxon>
        <taxon>Marinilabiliales</taxon>
        <taxon>Marinilabiliaceae</taxon>
        <taxon>Xiashengella</taxon>
    </lineage>
</organism>
<feature type="transmembrane region" description="Helical" evidence="1">
    <location>
        <begin position="6"/>
        <end position="25"/>
    </location>
</feature>
<proteinExistence type="predicted"/>
<dbReference type="RefSeq" id="WP_250725072.1">
    <property type="nucleotide sequence ID" value="NZ_CP098400.1"/>
</dbReference>
<sequence>MNSIIFIIVIVALFIVPFFVFGGGAKGKIKKALTASLIELAQKNSCTISQTEFWNHNIMGLSKDGNKLLFATSSENLKKETVVDLNTVKLSRVNITSRSGEGKASNLRVIEKITLVLEPNNGNSPTIELRIYDSEVDGIVLGNELQIAEKWAVMTNEQIAASNR</sequence>
<reference evidence="2" key="1">
    <citation type="submission" date="2022-05" db="EMBL/GenBank/DDBJ databases">
        <authorList>
            <person name="Sun X."/>
        </authorList>
    </citation>
    <scope>NUCLEOTIDE SEQUENCE</scope>
    <source>
        <strain evidence="2">Ai-910</strain>
    </source>
</reference>
<reference evidence="2" key="2">
    <citation type="submission" date="2022-06" db="EMBL/GenBank/DDBJ databases">
        <title>Xiashengella guii gen. nov. sp. nov., a bacterium isolated form anaerobic digestion tank.</title>
        <authorList>
            <person name="Huang H."/>
        </authorList>
    </citation>
    <scope>NUCLEOTIDE SEQUENCE</scope>
    <source>
        <strain evidence="2">Ai-910</strain>
    </source>
</reference>
<gene>
    <name evidence="2" type="ORF">M9189_04975</name>
</gene>
<dbReference type="KEGG" id="alkq:M9189_04975"/>
<evidence type="ECO:0000313" key="3">
    <source>
        <dbReference type="Proteomes" id="UP001056426"/>
    </source>
</evidence>